<dbReference type="Proteomes" id="UP000619260">
    <property type="component" value="Unassembled WGS sequence"/>
</dbReference>
<dbReference type="SUPFAM" id="SSF53597">
    <property type="entry name" value="Dihydrofolate reductase-like"/>
    <property type="match status" value="1"/>
</dbReference>
<feature type="domain" description="Bacterial bifunctional deaminase-reductase C-terminal" evidence="1">
    <location>
        <begin position="4"/>
        <end position="178"/>
    </location>
</feature>
<evidence type="ECO:0000313" key="3">
    <source>
        <dbReference type="Proteomes" id="UP000619260"/>
    </source>
</evidence>
<dbReference type="Pfam" id="PF01872">
    <property type="entry name" value="RibD_C"/>
    <property type="match status" value="1"/>
</dbReference>
<proteinExistence type="predicted"/>
<dbReference type="AlphaFoldDB" id="A0A8J4DS00"/>
<dbReference type="GO" id="GO:0008703">
    <property type="term" value="F:5-amino-6-(5-phosphoribosylamino)uracil reductase activity"/>
    <property type="evidence" value="ECO:0007669"/>
    <property type="project" value="InterPro"/>
</dbReference>
<keyword evidence="3" id="KW-1185">Reference proteome</keyword>
<evidence type="ECO:0000259" key="1">
    <source>
        <dbReference type="Pfam" id="PF01872"/>
    </source>
</evidence>
<name>A0A8J4DS00_9ACTN</name>
<dbReference type="PANTHER" id="PTHR38011:SF11">
    <property type="entry name" value="2,5-DIAMINO-6-RIBOSYLAMINO-4(3H)-PYRIMIDINONE 5'-PHOSPHATE REDUCTASE"/>
    <property type="match status" value="1"/>
</dbReference>
<dbReference type="InterPro" id="IPR024072">
    <property type="entry name" value="DHFR-like_dom_sf"/>
</dbReference>
<dbReference type="GO" id="GO:0009231">
    <property type="term" value="P:riboflavin biosynthetic process"/>
    <property type="evidence" value="ECO:0007669"/>
    <property type="project" value="InterPro"/>
</dbReference>
<reference evidence="2" key="1">
    <citation type="submission" date="2021-01" db="EMBL/GenBank/DDBJ databases">
        <title>Whole genome shotgun sequence of Virgisporangium aliadipatigenens NBRC 105644.</title>
        <authorList>
            <person name="Komaki H."/>
            <person name="Tamura T."/>
        </authorList>
    </citation>
    <scope>NUCLEOTIDE SEQUENCE</scope>
    <source>
        <strain evidence="2">NBRC 105644</strain>
    </source>
</reference>
<protein>
    <submittedName>
        <fullName evidence="2">Deaminase</fullName>
    </submittedName>
</protein>
<evidence type="ECO:0000313" key="2">
    <source>
        <dbReference type="EMBL" id="GIJ46797.1"/>
    </source>
</evidence>
<gene>
    <name evidence="2" type="ORF">Val02_36830</name>
</gene>
<dbReference type="Gene3D" id="3.40.430.10">
    <property type="entry name" value="Dihydrofolate Reductase, subunit A"/>
    <property type="match status" value="1"/>
</dbReference>
<accession>A0A8J4DS00</accession>
<dbReference type="PANTHER" id="PTHR38011">
    <property type="entry name" value="DIHYDROFOLATE REDUCTASE FAMILY PROTEIN (AFU_ORTHOLOGUE AFUA_8G06820)"/>
    <property type="match status" value="1"/>
</dbReference>
<organism evidence="2 3">
    <name type="scientific">Virgisporangium aliadipatigenens</name>
    <dbReference type="NCBI Taxonomy" id="741659"/>
    <lineage>
        <taxon>Bacteria</taxon>
        <taxon>Bacillati</taxon>
        <taxon>Actinomycetota</taxon>
        <taxon>Actinomycetes</taxon>
        <taxon>Micromonosporales</taxon>
        <taxon>Micromonosporaceae</taxon>
        <taxon>Virgisporangium</taxon>
    </lineage>
</organism>
<sequence length="184" mass="20568">MGRLIATGITSLDGYVNDDSGNFDWAAPDAQVHAFVNERERNTRTHLYGRRMYETMRYWETAGGPDEPAVEREWAELWRGLDKIVYSSTLDSVQTSRTRLERSFDPAAVRALKEAATHDLGIGGAGLAAEAFRAGLVDVVQQYVSPVVVGGGTRFLPEKVRLELELTDEVRFGNGVVFLEYRVR</sequence>
<dbReference type="EMBL" id="BOPF01000012">
    <property type="protein sequence ID" value="GIJ46797.1"/>
    <property type="molecule type" value="Genomic_DNA"/>
</dbReference>
<dbReference type="RefSeq" id="WP_203900312.1">
    <property type="nucleotide sequence ID" value="NZ_BOPF01000012.1"/>
</dbReference>
<dbReference type="InterPro" id="IPR002734">
    <property type="entry name" value="RibDG_C"/>
</dbReference>
<comment type="caution">
    <text evidence="2">The sequence shown here is derived from an EMBL/GenBank/DDBJ whole genome shotgun (WGS) entry which is preliminary data.</text>
</comment>
<dbReference type="InterPro" id="IPR050765">
    <property type="entry name" value="Riboflavin_Biosynth_HTPR"/>
</dbReference>